<gene>
    <name evidence="3" type="primary">Acey_s0646.g1091</name>
    <name evidence="3" type="ORF">Y032_0646g1091</name>
</gene>
<feature type="signal peptide" evidence="2">
    <location>
        <begin position="1"/>
        <end position="18"/>
    </location>
</feature>
<feature type="region of interest" description="Disordered" evidence="1">
    <location>
        <begin position="17"/>
        <end position="140"/>
    </location>
</feature>
<feature type="compositionally biased region" description="Polar residues" evidence="1">
    <location>
        <begin position="92"/>
        <end position="101"/>
    </location>
</feature>
<protein>
    <submittedName>
        <fullName evidence="3">Uncharacterized protein</fullName>
    </submittedName>
</protein>
<comment type="caution">
    <text evidence="3">The sequence shown here is derived from an EMBL/GenBank/DDBJ whole genome shotgun (WGS) entry which is preliminary data.</text>
</comment>
<accession>A0A016WJ53</accession>
<name>A0A016WJ53_9BILA</name>
<evidence type="ECO:0000313" key="3">
    <source>
        <dbReference type="EMBL" id="EYC39670.1"/>
    </source>
</evidence>
<reference evidence="4" key="1">
    <citation type="journal article" date="2015" name="Nat. Genet.">
        <title>The genome and transcriptome of the zoonotic hookworm Ancylostoma ceylanicum identify infection-specific gene families.</title>
        <authorList>
            <person name="Schwarz E.M."/>
            <person name="Hu Y."/>
            <person name="Antoshechkin I."/>
            <person name="Miller M.M."/>
            <person name="Sternberg P.W."/>
            <person name="Aroian R.V."/>
        </authorList>
    </citation>
    <scope>NUCLEOTIDE SEQUENCE</scope>
    <source>
        <strain evidence="4">HY135</strain>
    </source>
</reference>
<feature type="chain" id="PRO_5001490786" evidence="2">
    <location>
        <begin position="19"/>
        <end position="201"/>
    </location>
</feature>
<keyword evidence="4" id="KW-1185">Reference proteome</keyword>
<dbReference type="AlphaFoldDB" id="A0A016WJ53"/>
<feature type="region of interest" description="Disordered" evidence="1">
    <location>
        <begin position="173"/>
        <end position="201"/>
    </location>
</feature>
<feature type="compositionally biased region" description="Basic and acidic residues" evidence="1">
    <location>
        <begin position="60"/>
        <end position="70"/>
    </location>
</feature>
<sequence length="201" mass="21284">MHILFPVVFLVRSTKTTCTQTAAPPSGGKSSGADHKPSEDVATAKEIVDKPTEDVNTAKPIDDKPSEDVKTAQSIPDEPTEGVNTAKLASDGPTSGVSTAQGIMDKPTEGVTTAKEVGADKPSEDVNTAKAIGEPAMPGKPEQVSLFGFCRYSVGNEIFNEVSLIKIHEIFKSKSDSSGEQGSNEDKGSKESKRAFHFNIF</sequence>
<keyword evidence="2" id="KW-0732">Signal</keyword>
<evidence type="ECO:0000313" key="4">
    <source>
        <dbReference type="Proteomes" id="UP000024635"/>
    </source>
</evidence>
<organism evidence="3 4">
    <name type="scientific">Ancylostoma ceylanicum</name>
    <dbReference type="NCBI Taxonomy" id="53326"/>
    <lineage>
        <taxon>Eukaryota</taxon>
        <taxon>Metazoa</taxon>
        <taxon>Ecdysozoa</taxon>
        <taxon>Nematoda</taxon>
        <taxon>Chromadorea</taxon>
        <taxon>Rhabditida</taxon>
        <taxon>Rhabditina</taxon>
        <taxon>Rhabditomorpha</taxon>
        <taxon>Strongyloidea</taxon>
        <taxon>Ancylostomatidae</taxon>
        <taxon>Ancylostomatinae</taxon>
        <taxon>Ancylostoma</taxon>
    </lineage>
</organism>
<proteinExistence type="predicted"/>
<evidence type="ECO:0000256" key="2">
    <source>
        <dbReference type="SAM" id="SignalP"/>
    </source>
</evidence>
<dbReference type="EMBL" id="JARK01000246">
    <property type="protein sequence ID" value="EYC39670.1"/>
    <property type="molecule type" value="Genomic_DNA"/>
</dbReference>
<evidence type="ECO:0000256" key="1">
    <source>
        <dbReference type="SAM" id="MobiDB-lite"/>
    </source>
</evidence>
<dbReference type="OrthoDB" id="5875107at2759"/>
<dbReference type="Proteomes" id="UP000024635">
    <property type="component" value="Unassembled WGS sequence"/>
</dbReference>
<feature type="compositionally biased region" description="Basic and acidic residues" evidence="1">
    <location>
        <begin position="32"/>
        <end position="53"/>
    </location>
</feature>
<feature type="compositionally biased region" description="Basic and acidic residues" evidence="1">
    <location>
        <begin position="184"/>
        <end position="194"/>
    </location>
</feature>